<protein>
    <submittedName>
        <fullName evidence="10">Mitochondrial carrier</fullName>
    </submittedName>
</protein>
<evidence type="ECO:0000256" key="9">
    <source>
        <dbReference type="RuleBase" id="RU000488"/>
    </source>
</evidence>
<evidence type="ECO:0000256" key="7">
    <source>
        <dbReference type="ARBA" id="ARBA00023136"/>
    </source>
</evidence>
<evidence type="ECO:0000256" key="8">
    <source>
        <dbReference type="PROSITE-ProRule" id="PRU00282"/>
    </source>
</evidence>
<dbReference type="PANTHER" id="PTHR45667">
    <property type="entry name" value="S-ADENOSYLMETHIONINE MITOCHONDRIAL CARRIER PROTEIN"/>
    <property type="match status" value="1"/>
</dbReference>
<evidence type="ECO:0000256" key="2">
    <source>
        <dbReference type="ARBA" id="ARBA00006375"/>
    </source>
</evidence>
<accession>A0A316V6T8</accession>
<feature type="repeat" description="Solcar" evidence="8">
    <location>
        <begin position="1"/>
        <end position="75"/>
    </location>
</feature>
<dbReference type="PROSITE" id="PS50920">
    <property type="entry name" value="SOLCAR"/>
    <property type="match status" value="3"/>
</dbReference>
<keyword evidence="3 9" id="KW-0813">Transport</keyword>
<gene>
    <name evidence="10" type="ORF">FA14DRAFT_164819</name>
</gene>
<reference evidence="10 11" key="1">
    <citation type="journal article" date="2018" name="Mol. Biol. Evol.">
        <title>Broad Genomic Sampling Reveals a Smut Pathogenic Ancestry of the Fungal Clade Ustilaginomycotina.</title>
        <authorList>
            <person name="Kijpornyongpan T."/>
            <person name="Mondo S.J."/>
            <person name="Barry K."/>
            <person name="Sandor L."/>
            <person name="Lee J."/>
            <person name="Lipzen A."/>
            <person name="Pangilinan J."/>
            <person name="LaButti K."/>
            <person name="Hainaut M."/>
            <person name="Henrissat B."/>
            <person name="Grigoriev I.V."/>
            <person name="Spatafora J.W."/>
            <person name="Aime M.C."/>
        </authorList>
    </citation>
    <scope>NUCLEOTIDE SEQUENCE [LARGE SCALE GENOMIC DNA]</scope>
    <source>
        <strain evidence="10 11">MCA 3882</strain>
    </source>
</reference>
<dbReference type="GeneID" id="37021693"/>
<dbReference type="InterPro" id="IPR023395">
    <property type="entry name" value="MCP_dom_sf"/>
</dbReference>
<evidence type="ECO:0000256" key="6">
    <source>
        <dbReference type="ARBA" id="ARBA00022989"/>
    </source>
</evidence>
<dbReference type="InParanoid" id="A0A316V6T8"/>
<feature type="repeat" description="Solcar" evidence="8">
    <location>
        <begin position="87"/>
        <end position="159"/>
    </location>
</feature>
<dbReference type="EMBL" id="KZ819604">
    <property type="protein sequence ID" value="PWN33236.1"/>
    <property type="molecule type" value="Genomic_DNA"/>
</dbReference>
<organism evidence="10 11">
    <name type="scientific">Meira miltonrushii</name>
    <dbReference type="NCBI Taxonomy" id="1280837"/>
    <lineage>
        <taxon>Eukaryota</taxon>
        <taxon>Fungi</taxon>
        <taxon>Dikarya</taxon>
        <taxon>Basidiomycota</taxon>
        <taxon>Ustilaginomycotina</taxon>
        <taxon>Exobasidiomycetes</taxon>
        <taxon>Exobasidiales</taxon>
        <taxon>Brachybasidiaceae</taxon>
        <taxon>Meira</taxon>
    </lineage>
</organism>
<evidence type="ECO:0000256" key="3">
    <source>
        <dbReference type="ARBA" id="ARBA00022448"/>
    </source>
</evidence>
<dbReference type="SUPFAM" id="SSF103506">
    <property type="entry name" value="Mitochondrial carrier"/>
    <property type="match status" value="1"/>
</dbReference>
<dbReference type="Proteomes" id="UP000245771">
    <property type="component" value="Unassembled WGS sequence"/>
</dbReference>
<dbReference type="AlphaFoldDB" id="A0A316V6T8"/>
<evidence type="ECO:0000313" key="11">
    <source>
        <dbReference type="Proteomes" id="UP000245771"/>
    </source>
</evidence>
<name>A0A316V6T8_9BASI</name>
<evidence type="ECO:0000256" key="4">
    <source>
        <dbReference type="ARBA" id="ARBA00022692"/>
    </source>
</evidence>
<feature type="repeat" description="Solcar" evidence="8">
    <location>
        <begin position="168"/>
        <end position="259"/>
    </location>
</feature>
<keyword evidence="4 8" id="KW-0812">Transmembrane</keyword>
<evidence type="ECO:0000313" key="10">
    <source>
        <dbReference type="EMBL" id="PWN33236.1"/>
    </source>
</evidence>
<comment type="similarity">
    <text evidence="2 9">Belongs to the mitochondrial carrier (TC 2.A.29) family.</text>
</comment>
<keyword evidence="11" id="KW-1185">Reference proteome</keyword>
<dbReference type="GO" id="GO:0016020">
    <property type="term" value="C:membrane"/>
    <property type="evidence" value="ECO:0007669"/>
    <property type="project" value="UniProtKB-SubCell"/>
</dbReference>
<dbReference type="Pfam" id="PF00153">
    <property type="entry name" value="Mito_carr"/>
    <property type="match status" value="2"/>
</dbReference>
<keyword evidence="6" id="KW-1133">Transmembrane helix</keyword>
<sequence>MDTIVPGALAAFVVDCSIFPLDTVKSRIQAADFQTRYPGGRGLYKGLWQGFGPVVVATLPSAALFFTTYEHAKITFTSSDTPFIGQAKAVGHAAASAVAEMAACLILTPAETIKQQRQSTSVFEDLKFRSLRQGYWALVSRNLPFTAMQFPLYEYFRQHLTGPPNYLKAGLVSGASAASAGAISALVTTPLDLVKTRIMLGPTKGEMQNAPSQTIAGVGRDIWQREGLRGLMKGGTLRSVWTALGAGIYLGSYEAGREWWGNSGKEQAQQAIEEVKEKVEEVQTS</sequence>
<comment type="subcellular location">
    <subcellularLocation>
        <location evidence="1">Membrane</location>
        <topology evidence="1">Multi-pass membrane protein</topology>
    </subcellularLocation>
</comment>
<keyword evidence="7 8" id="KW-0472">Membrane</keyword>
<keyword evidence="5" id="KW-0677">Repeat</keyword>
<dbReference type="Gene3D" id="1.50.40.10">
    <property type="entry name" value="Mitochondrial carrier domain"/>
    <property type="match status" value="2"/>
</dbReference>
<evidence type="ECO:0000256" key="5">
    <source>
        <dbReference type="ARBA" id="ARBA00022737"/>
    </source>
</evidence>
<evidence type="ECO:0000256" key="1">
    <source>
        <dbReference type="ARBA" id="ARBA00004141"/>
    </source>
</evidence>
<proteinExistence type="inferred from homology"/>
<dbReference type="OrthoDB" id="415315at2759"/>
<dbReference type="InterPro" id="IPR018108">
    <property type="entry name" value="MCP_transmembrane"/>
</dbReference>
<dbReference type="RefSeq" id="XP_025353538.1">
    <property type="nucleotide sequence ID" value="XM_025499912.1"/>
</dbReference>